<gene>
    <name evidence="2" type="ORF">BCR42DRAFT_408934</name>
</gene>
<proteinExistence type="predicted"/>
<feature type="region of interest" description="Disordered" evidence="1">
    <location>
        <begin position="1"/>
        <end position="35"/>
    </location>
</feature>
<evidence type="ECO:0000313" key="3">
    <source>
        <dbReference type="Proteomes" id="UP000193560"/>
    </source>
</evidence>
<accession>A0A1X2IRZ2</accession>
<protein>
    <submittedName>
        <fullName evidence="2">Uncharacterized protein</fullName>
    </submittedName>
</protein>
<dbReference type="Proteomes" id="UP000193560">
    <property type="component" value="Unassembled WGS sequence"/>
</dbReference>
<organism evidence="2 3">
    <name type="scientific">Absidia repens</name>
    <dbReference type="NCBI Taxonomy" id="90262"/>
    <lineage>
        <taxon>Eukaryota</taxon>
        <taxon>Fungi</taxon>
        <taxon>Fungi incertae sedis</taxon>
        <taxon>Mucoromycota</taxon>
        <taxon>Mucoromycotina</taxon>
        <taxon>Mucoromycetes</taxon>
        <taxon>Mucorales</taxon>
        <taxon>Cunninghamellaceae</taxon>
        <taxon>Absidia</taxon>
    </lineage>
</organism>
<keyword evidence="3" id="KW-1185">Reference proteome</keyword>
<comment type="caution">
    <text evidence="2">The sequence shown here is derived from an EMBL/GenBank/DDBJ whole genome shotgun (WGS) entry which is preliminary data.</text>
</comment>
<dbReference type="AlphaFoldDB" id="A0A1X2IRZ2"/>
<name>A0A1X2IRZ2_9FUNG</name>
<evidence type="ECO:0000313" key="2">
    <source>
        <dbReference type="EMBL" id="ORZ20516.1"/>
    </source>
</evidence>
<dbReference type="STRING" id="90262.A0A1X2IRZ2"/>
<feature type="region of interest" description="Disordered" evidence="1">
    <location>
        <begin position="157"/>
        <end position="198"/>
    </location>
</feature>
<feature type="region of interest" description="Disordered" evidence="1">
    <location>
        <begin position="56"/>
        <end position="107"/>
    </location>
</feature>
<reference evidence="2 3" key="1">
    <citation type="submission" date="2016-07" db="EMBL/GenBank/DDBJ databases">
        <title>Pervasive Adenine N6-methylation of Active Genes in Fungi.</title>
        <authorList>
            <consortium name="DOE Joint Genome Institute"/>
            <person name="Mondo S.J."/>
            <person name="Dannebaum R.O."/>
            <person name="Kuo R.C."/>
            <person name="Labutti K."/>
            <person name="Haridas S."/>
            <person name="Kuo A."/>
            <person name="Salamov A."/>
            <person name="Ahrendt S.R."/>
            <person name="Lipzen A."/>
            <person name="Sullivan W."/>
            <person name="Andreopoulos W.B."/>
            <person name="Clum A."/>
            <person name="Lindquist E."/>
            <person name="Daum C."/>
            <person name="Ramamoorthy G.K."/>
            <person name="Gryganskyi A."/>
            <person name="Culley D."/>
            <person name="Magnuson J.K."/>
            <person name="James T.Y."/>
            <person name="O'Malley M.A."/>
            <person name="Stajich J.E."/>
            <person name="Spatafora J.W."/>
            <person name="Visel A."/>
            <person name="Grigoriev I.V."/>
        </authorList>
    </citation>
    <scope>NUCLEOTIDE SEQUENCE [LARGE SCALE GENOMIC DNA]</scope>
    <source>
        <strain evidence="2 3">NRRL 1336</strain>
    </source>
</reference>
<feature type="compositionally biased region" description="Basic residues" evidence="1">
    <location>
        <begin position="1"/>
        <end position="17"/>
    </location>
</feature>
<feature type="compositionally biased region" description="Low complexity" evidence="1">
    <location>
        <begin position="157"/>
        <end position="166"/>
    </location>
</feature>
<sequence>MMQHYRTHMSPKSKRPKRQLDDKSQPRLHAHNRIISDITTPLTIDQHLQNYHQSRTDYHHHPQQQLQKRIPSPRATVGNNSTASFSPDRRENHSTNTNFSPTASALSSSSLSSSMAHLTTNNHPIQRRAIVDSKFSSSEDMFYQHRPLIYTECQDTNPTTLLNPTPVDKNHHHHPQSSTLASTSSPPLPSNIENDTGSNGLVQLANIVSSFG</sequence>
<dbReference type="EMBL" id="MCGE01000006">
    <property type="protein sequence ID" value="ORZ20516.1"/>
    <property type="molecule type" value="Genomic_DNA"/>
</dbReference>
<dbReference type="OrthoDB" id="6365676at2759"/>
<evidence type="ECO:0000256" key="1">
    <source>
        <dbReference type="SAM" id="MobiDB-lite"/>
    </source>
</evidence>